<keyword evidence="2" id="KW-1185">Reference proteome</keyword>
<sequence length="38" mass="4128">MVSADCAEPSLASETTWHPVYSWQADTSKEEELSALGT</sequence>
<proteinExistence type="predicted"/>
<evidence type="ECO:0000313" key="2">
    <source>
        <dbReference type="Proteomes" id="UP000244934"/>
    </source>
</evidence>
<dbReference type="AlphaFoldDB" id="A0A2R8CIP3"/>
<reference evidence="2" key="1">
    <citation type="submission" date="2018-03" db="EMBL/GenBank/DDBJ databases">
        <authorList>
            <person name="Navarro De La Torre S."/>
        </authorList>
    </citation>
    <scope>NUCLEOTIDE SEQUENCE [LARGE SCALE GENOMIC DNA]</scope>
    <source>
        <strain evidence="2">EAod3</strain>
    </source>
</reference>
<name>A0A2R8CIP3_9GAMM</name>
<gene>
    <name evidence="1" type="ORF">KSP9073_00776</name>
</gene>
<organism evidence="1 2">
    <name type="scientific">Kushneria phyllosphaerae</name>
    <dbReference type="NCBI Taxonomy" id="2100822"/>
    <lineage>
        <taxon>Bacteria</taxon>
        <taxon>Pseudomonadati</taxon>
        <taxon>Pseudomonadota</taxon>
        <taxon>Gammaproteobacteria</taxon>
        <taxon>Oceanospirillales</taxon>
        <taxon>Halomonadaceae</taxon>
        <taxon>Kushneria</taxon>
    </lineage>
</organism>
<accession>A0A2R8CIP3</accession>
<dbReference type="Proteomes" id="UP000244934">
    <property type="component" value="Unassembled WGS sequence"/>
</dbReference>
<dbReference type="EMBL" id="ONZI01000001">
    <property type="protein sequence ID" value="SPJ32775.1"/>
    <property type="molecule type" value="Genomic_DNA"/>
</dbReference>
<protein>
    <submittedName>
        <fullName evidence="1">Uncharacterized protein</fullName>
    </submittedName>
</protein>
<evidence type="ECO:0000313" key="1">
    <source>
        <dbReference type="EMBL" id="SPJ32775.1"/>
    </source>
</evidence>